<keyword evidence="1" id="KW-0732">Signal</keyword>
<feature type="chain" id="PRO_5016925876" description="Spermidine/putrescine ABC transporter substrate-binding protein" evidence="1">
    <location>
        <begin position="21"/>
        <end position="326"/>
    </location>
</feature>
<comment type="caution">
    <text evidence="2">The sequence shown here is derived from an EMBL/GenBank/DDBJ whole genome shotgun (WGS) entry which is preliminary data.</text>
</comment>
<dbReference type="EMBL" id="QOVW01000002">
    <property type="protein sequence ID" value="RDB37340.1"/>
    <property type="molecule type" value="Genomic_DNA"/>
</dbReference>
<protein>
    <recommendedName>
        <fullName evidence="4">Spermidine/putrescine ABC transporter substrate-binding protein</fullName>
    </recommendedName>
</protein>
<dbReference type="AlphaFoldDB" id="A0A369KVF3"/>
<dbReference type="Proteomes" id="UP000253934">
    <property type="component" value="Unassembled WGS sequence"/>
</dbReference>
<gene>
    <name evidence="2" type="ORF">DCC88_00670</name>
</gene>
<name>A0A369KVF3_9BACT</name>
<sequence>MCCKFSVFLFCVFPSYSAFAVSILSWWGYVDTNALAKIAKQCNTKINLDEYYSNDEFLRRINNHNYSVAIFAYNNYFAIEKKLKNSKFTFKNIIKNYHPSVMSFYNKQNFKKNVALYSLSMNGFLHDKKYNLQKNLVSHNFLADFNNKTLVFADDALESVKFFTAQFDSNNVEHFFATINSRFSKNKMIFSNEFSENINDANFGFAYLWIGEAYKYIHEDSRFTFTVLENYSLDSFDLIAALDNNHEANCVAEKLASKEFLHPVVTSDYYFSPYGYAEKNGDKNFLAYNKAYFEKIKNTKLQPRLTKEQYYEKSNLWQRIKIALKR</sequence>
<organism evidence="2 3">
    <name type="scientific">Spirobacillus cienkowskii</name>
    <dbReference type="NCBI Taxonomy" id="495820"/>
    <lineage>
        <taxon>Bacteria</taxon>
        <taxon>Pseudomonadati</taxon>
        <taxon>Bdellovibrionota</taxon>
        <taxon>Oligoflexia</taxon>
        <taxon>Silvanigrellales</taxon>
        <taxon>Spirobacillus</taxon>
    </lineage>
</organism>
<evidence type="ECO:0008006" key="4">
    <source>
        <dbReference type="Google" id="ProtNLM"/>
    </source>
</evidence>
<evidence type="ECO:0000313" key="3">
    <source>
        <dbReference type="Proteomes" id="UP000253934"/>
    </source>
</evidence>
<evidence type="ECO:0000313" key="2">
    <source>
        <dbReference type="EMBL" id="RDB37340.1"/>
    </source>
</evidence>
<dbReference type="SUPFAM" id="SSF53850">
    <property type="entry name" value="Periplasmic binding protein-like II"/>
    <property type="match status" value="1"/>
</dbReference>
<reference evidence="2" key="1">
    <citation type="submission" date="2018-04" db="EMBL/GenBank/DDBJ databases">
        <title>Draft genome sequence of the Candidatus Spirobacillus cienkowskii, a pathogen of freshwater Daphnia species, reconstructed from hemolymph metagenomic reads.</title>
        <authorList>
            <person name="Bresciani L."/>
            <person name="Lemos L.N."/>
            <person name="Wale N."/>
            <person name="Lin J.Y."/>
            <person name="Fernandes G.R."/>
            <person name="Duffy M.A."/>
            <person name="Rodrigues J.M."/>
        </authorList>
    </citation>
    <scope>NUCLEOTIDE SEQUENCE [LARGE SCALE GENOMIC DNA]</scope>
    <source>
        <strain evidence="2">Binning01</strain>
    </source>
</reference>
<evidence type="ECO:0000256" key="1">
    <source>
        <dbReference type="SAM" id="SignalP"/>
    </source>
</evidence>
<proteinExistence type="predicted"/>
<accession>A0A369KVF3</accession>
<feature type="signal peptide" evidence="1">
    <location>
        <begin position="1"/>
        <end position="20"/>
    </location>
</feature>
<keyword evidence="3" id="KW-1185">Reference proteome</keyword>